<feature type="compositionally biased region" description="Basic residues" evidence="1">
    <location>
        <begin position="391"/>
        <end position="408"/>
    </location>
</feature>
<dbReference type="Proteomes" id="UP000268014">
    <property type="component" value="Unassembled WGS sequence"/>
</dbReference>
<sequence length="437" mass="48853">MLENCKEALPATFAEIIAGTARRQCSGQESQTCDSGRQAFVRIDVHDQVRIDEDIYAAADTSAVACSTEPFFSNLKYSMQRAMPTRLGQSDQENRSTASYFVPKITPVVKKLPPWYDECWPELKKSDQVKETSARHGKSICKGPGENAKSEMKNTVKCSKNFDDKADGDLKGHMKSSAGRVQSSGNVVHDEDDVQDGGNWTLCVRKDAYFRGNGGHVKGGAKGTRSRGRDRRREATRNGGAEKERSFTKPQKAGETHQPFKQSLATTLVEPADKRLRSSPFKQTQSKDVEVTGNEQMGEKASMISTNKLTKGPLKMAREHSSTRPHDKMPGTDDVSKADGQNVNKDSSLSRKPTFVEMVSKSLDPERKVVTVFLHEEHGSETAENAEANPQKKRGRRRGRKWNRRRNRAPGELTWEERIRSGASEKRRVEENLYVFG</sequence>
<dbReference type="AlphaFoldDB" id="A0A158QJZ5"/>
<feature type="compositionally biased region" description="Basic and acidic residues" evidence="1">
    <location>
        <begin position="316"/>
        <end position="337"/>
    </location>
</feature>
<dbReference type="WBParaSite" id="HPLM_0000366201-mRNA-1">
    <property type="protein sequence ID" value="HPLM_0000366201-mRNA-1"/>
    <property type="gene ID" value="HPLM_0000366201"/>
</dbReference>
<reference evidence="2 3" key="2">
    <citation type="submission" date="2018-11" db="EMBL/GenBank/DDBJ databases">
        <authorList>
            <consortium name="Pathogen Informatics"/>
        </authorList>
    </citation>
    <scope>NUCLEOTIDE SEQUENCE [LARGE SCALE GENOMIC DNA]</scope>
    <source>
        <strain evidence="2 3">MHpl1</strain>
    </source>
</reference>
<reference evidence="4" key="1">
    <citation type="submission" date="2016-04" db="UniProtKB">
        <authorList>
            <consortium name="WormBaseParasite"/>
        </authorList>
    </citation>
    <scope>IDENTIFICATION</scope>
</reference>
<evidence type="ECO:0000256" key="1">
    <source>
        <dbReference type="SAM" id="MobiDB-lite"/>
    </source>
</evidence>
<name>A0A158QJZ5_HAEPC</name>
<organism evidence="4">
    <name type="scientific">Haemonchus placei</name>
    <name type="common">Barber's pole worm</name>
    <dbReference type="NCBI Taxonomy" id="6290"/>
    <lineage>
        <taxon>Eukaryota</taxon>
        <taxon>Metazoa</taxon>
        <taxon>Ecdysozoa</taxon>
        <taxon>Nematoda</taxon>
        <taxon>Chromadorea</taxon>
        <taxon>Rhabditida</taxon>
        <taxon>Rhabditina</taxon>
        <taxon>Rhabditomorpha</taxon>
        <taxon>Strongyloidea</taxon>
        <taxon>Trichostrongylidae</taxon>
        <taxon>Haemonchus</taxon>
    </lineage>
</organism>
<feature type="compositionally biased region" description="Basic and acidic residues" evidence="1">
    <location>
        <begin position="231"/>
        <end position="255"/>
    </location>
</feature>
<dbReference type="OMA" id="DECWPEL"/>
<evidence type="ECO:0000313" key="4">
    <source>
        <dbReference type="WBParaSite" id="HPLM_0000366201-mRNA-1"/>
    </source>
</evidence>
<feature type="region of interest" description="Disordered" evidence="1">
    <location>
        <begin position="213"/>
        <end position="351"/>
    </location>
</feature>
<evidence type="ECO:0000313" key="3">
    <source>
        <dbReference type="Proteomes" id="UP000268014"/>
    </source>
</evidence>
<dbReference type="EMBL" id="UZAF01016137">
    <property type="protein sequence ID" value="VDO21393.1"/>
    <property type="molecule type" value="Genomic_DNA"/>
</dbReference>
<evidence type="ECO:0000313" key="2">
    <source>
        <dbReference type="EMBL" id="VDO21393.1"/>
    </source>
</evidence>
<proteinExistence type="predicted"/>
<feature type="compositionally biased region" description="Gly residues" evidence="1">
    <location>
        <begin position="213"/>
        <end position="222"/>
    </location>
</feature>
<gene>
    <name evidence="2" type="ORF">HPLM_LOCUS3654</name>
</gene>
<dbReference type="OrthoDB" id="10393269at2759"/>
<feature type="region of interest" description="Disordered" evidence="1">
    <location>
        <begin position="375"/>
        <end position="411"/>
    </location>
</feature>
<accession>A0A158QJZ5</accession>
<keyword evidence="3" id="KW-1185">Reference proteome</keyword>
<feature type="region of interest" description="Disordered" evidence="1">
    <location>
        <begin position="167"/>
        <end position="193"/>
    </location>
</feature>
<protein>
    <submittedName>
        <fullName evidence="4">HABP4_PAI-RBP1 domain-containing protein</fullName>
    </submittedName>
</protein>
<feature type="compositionally biased region" description="Polar residues" evidence="1">
    <location>
        <begin position="339"/>
        <end position="351"/>
    </location>
</feature>